<dbReference type="AlphaFoldDB" id="A0A285MR08"/>
<evidence type="ECO:0000256" key="3">
    <source>
        <dbReference type="ARBA" id="ARBA00022553"/>
    </source>
</evidence>
<comment type="catalytic activity">
    <reaction evidence="1">
        <text>ATP + protein L-histidine = ADP + protein N-phospho-L-histidine.</text>
        <dbReference type="EC" id="2.7.13.3"/>
    </reaction>
</comment>
<evidence type="ECO:0000256" key="2">
    <source>
        <dbReference type="ARBA" id="ARBA00012438"/>
    </source>
</evidence>
<dbReference type="SMART" id="SM00387">
    <property type="entry name" value="HATPase_c"/>
    <property type="match status" value="1"/>
</dbReference>
<dbReference type="SUPFAM" id="SSF55874">
    <property type="entry name" value="ATPase domain of HSP90 chaperone/DNA topoisomerase II/histidine kinase"/>
    <property type="match status" value="1"/>
</dbReference>
<feature type="domain" description="Response regulatory" evidence="8">
    <location>
        <begin position="395"/>
        <end position="509"/>
    </location>
</feature>
<dbReference type="CDD" id="cd17546">
    <property type="entry name" value="REC_hyHK_CKI1_RcsC-like"/>
    <property type="match status" value="1"/>
</dbReference>
<dbReference type="Pfam" id="PF00512">
    <property type="entry name" value="HisKA"/>
    <property type="match status" value="1"/>
</dbReference>
<evidence type="ECO:0000256" key="1">
    <source>
        <dbReference type="ARBA" id="ARBA00000085"/>
    </source>
</evidence>
<keyword evidence="4" id="KW-0808">Transferase</keyword>
<keyword evidence="10" id="KW-1185">Reference proteome</keyword>
<dbReference type="PANTHER" id="PTHR43547:SF2">
    <property type="entry name" value="HYBRID SIGNAL TRANSDUCTION HISTIDINE KINASE C"/>
    <property type="match status" value="1"/>
</dbReference>
<gene>
    <name evidence="9" type="ORF">SAMN06265377_1389</name>
</gene>
<dbReference type="SMART" id="SM00388">
    <property type="entry name" value="HisKA"/>
    <property type="match status" value="1"/>
</dbReference>
<dbReference type="CDD" id="cd00082">
    <property type="entry name" value="HisKA"/>
    <property type="match status" value="1"/>
</dbReference>
<feature type="domain" description="Histidine kinase" evidence="7">
    <location>
        <begin position="151"/>
        <end position="371"/>
    </location>
</feature>
<dbReference type="CDD" id="cd00075">
    <property type="entry name" value="HATPase"/>
    <property type="match status" value="1"/>
</dbReference>
<feature type="modified residue" description="4-aspartylphosphate" evidence="6">
    <location>
        <position position="444"/>
    </location>
</feature>
<feature type="modified residue" description="4-aspartylphosphate" evidence="6">
    <location>
        <position position="54"/>
    </location>
</feature>
<dbReference type="InterPro" id="IPR004358">
    <property type="entry name" value="Sig_transdc_His_kin-like_C"/>
</dbReference>
<evidence type="ECO:0000256" key="5">
    <source>
        <dbReference type="ARBA" id="ARBA00022777"/>
    </source>
</evidence>
<dbReference type="InterPro" id="IPR001789">
    <property type="entry name" value="Sig_transdc_resp-reg_receiver"/>
</dbReference>
<dbReference type="Gene3D" id="3.30.565.10">
    <property type="entry name" value="Histidine kinase-like ATPase, C-terminal domain"/>
    <property type="match status" value="1"/>
</dbReference>
<feature type="domain" description="Response regulatory" evidence="8">
    <location>
        <begin position="5"/>
        <end position="122"/>
    </location>
</feature>
<keyword evidence="3 6" id="KW-0597">Phosphoprotein</keyword>
<dbReference type="PRINTS" id="PR00344">
    <property type="entry name" value="BCTRLSENSOR"/>
</dbReference>
<evidence type="ECO:0000259" key="7">
    <source>
        <dbReference type="PROSITE" id="PS50109"/>
    </source>
</evidence>
<dbReference type="InterPro" id="IPR005467">
    <property type="entry name" value="His_kinase_dom"/>
</dbReference>
<dbReference type="InterPro" id="IPR036097">
    <property type="entry name" value="HisK_dim/P_sf"/>
</dbReference>
<evidence type="ECO:0000256" key="4">
    <source>
        <dbReference type="ARBA" id="ARBA00022679"/>
    </source>
</evidence>
<dbReference type="SUPFAM" id="SSF47384">
    <property type="entry name" value="Homodimeric domain of signal transducing histidine kinase"/>
    <property type="match status" value="1"/>
</dbReference>
<dbReference type="PROSITE" id="PS50109">
    <property type="entry name" value="HIS_KIN"/>
    <property type="match status" value="1"/>
</dbReference>
<evidence type="ECO:0000313" key="10">
    <source>
        <dbReference type="Proteomes" id="UP000219048"/>
    </source>
</evidence>
<keyword evidence="5 9" id="KW-0418">Kinase</keyword>
<name>A0A285MR08_9FLAO</name>
<organism evidence="9 10">
    <name type="scientific">Flagellimonas pacifica</name>
    <dbReference type="NCBI Taxonomy" id="1247520"/>
    <lineage>
        <taxon>Bacteria</taxon>
        <taxon>Pseudomonadati</taxon>
        <taxon>Bacteroidota</taxon>
        <taxon>Flavobacteriia</taxon>
        <taxon>Flavobacteriales</taxon>
        <taxon>Flavobacteriaceae</taxon>
        <taxon>Flagellimonas</taxon>
    </lineage>
</organism>
<dbReference type="Gene3D" id="3.40.50.2300">
    <property type="match status" value="2"/>
</dbReference>
<dbReference type="EC" id="2.7.13.3" evidence="2"/>
<dbReference type="SUPFAM" id="SSF52172">
    <property type="entry name" value="CheY-like"/>
    <property type="match status" value="2"/>
</dbReference>
<evidence type="ECO:0000256" key="6">
    <source>
        <dbReference type="PROSITE-ProRule" id="PRU00169"/>
    </source>
</evidence>
<dbReference type="SMART" id="SM00448">
    <property type="entry name" value="REC"/>
    <property type="match status" value="2"/>
</dbReference>
<dbReference type="InterPro" id="IPR003594">
    <property type="entry name" value="HATPase_dom"/>
</dbReference>
<dbReference type="Pfam" id="PF00072">
    <property type="entry name" value="Response_reg"/>
    <property type="match status" value="2"/>
</dbReference>
<sequence>MDKAKILIVDDLVENLYSLEQIIEKEDREIISATSGNDALKLARKHEFALVITDVQMPEMNGFEFVEIFRSKKNTQNVPVIFATAINKEKEYVIKGYSEGAVDYLYKPLDPDIVSAKVDIFVTLYNQKRALELQYKELKDLNQLKNKFLGIAAHDIRNPLAIIEFYSKSLLNELGPILDDPAKIQELENIFVSTKFAQNLVNDFLDISKMESGNIELEEEMVDARHFLETNILFNQVFASKKNIRLVGKIKIDNLKTAFDKNKMNQVLNNLITNAIKFSHEGTTIHLNAQQKGNHLILSIQDEGQGIPEKEIGHLFDPFAKTSVKSTAGEKSTGLGLMIVKKIVDAHNAKISVTSEVGVGSCFNIELPLKTLEPKEVVSIQTNNQEIGELDEKLNIVVVDDDILMRTLSEVVFSKIGGNITMLEDGEALLDQVDSIGPDLIFTDINMPGISGYDLAKQIRDMGIDIPIFGLTGLINDEVHALSKKSGIDGVYEKPPVENMLKHLISQINEERLT</sequence>
<dbReference type="InterPro" id="IPR036890">
    <property type="entry name" value="HATPase_C_sf"/>
</dbReference>
<evidence type="ECO:0000259" key="8">
    <source>
        <dbReference type="PROSITE" id="PS50110"/>
    </source>
</evidence>
<dbReference type="RefSeq" id="WP_097045068.1">
    <property type="nucleotide sequence ID" value="NZ_OBEH01000002.1"/>
</dbReference>
<dbReference type="Pfam" id="PF02518">
    <property type="entry name" value="HATPase_c"/>
    <property type="match status" value="1"/>
</dbReference>
<protein>
    <recommendedName>
        <fullName evidence="2">histidine kinase</fullName>
        <ecNumber evidence="2">2.7.13.3</ecNumber>
    </recommendedName>
</protein>
<dbReference type="InterPro" id="IPR003661">
    <property type="entry name" value="HisK_dim/P_dom"/>
</dbReference>
<dbReference type="OrthoDB" id="9811889at2"/>
<accession>A0A285MR08</accession>
<reference evidence="10" key="1">
    <citation type="submission" date="2017-09" db="EMBL/GenBank/DDBJ databases">
        <authorList>
            <person name="Varghese N."/>
            <person name="Submissions S."/>
        </authorList>
    </citation>
    <scope>NUCLEOTIDE SEQUENCE [LARGE SCALE GENOMIC DNA]</scope>
    <source>
        <strain evidence="10">DSM 25885</strain>
    </source>
</reference>
<dbReference type="Gene3D" id="1.10.287.130">
    <property type="match status" value="1"/>
</dbReference>
<dbReference type="FunFam" id="3.30.565.10:FF:000006">
    <property type="entry name" value="Sensor histidine kinase WalK"/>
    <property type="match status" value="1"/>
</dbReference>
<proteinExistence type="predicted"/>
<dbReference type="GO" id="GO:0000155">
    <property type="term" value="F:phosphorelay sensor kinase activity"/>
    <property type="evidence" value="ECO:0007669"/>
    <property type="project" value="InterPro"/>
</dbReference>
<dbReference type="PROSITE" id="PS50110">
    <property type="entry name" value="RESPONSE_REGULATORY"/>
    <property type="match status" value="2"/>
</dbReference>
<dbReference type="PANTHER" id="PTHR43547">
    <property type="entry name" value="TWO-COMPONENT HISTIDINE KINASE"/>
    <property type="match status" value="1"/>
</dbReference>
<dbReference type="InterPro" id="IPR011006">
    <property type="entry name" value="CheY-like_superfamily"/>
</dbReference>
<evidence type="ECO:0000313" key="9">
    <source>
        <dbReference type="EMBL" id="SNY99578.1"/>
    </source>
</evidence>
<dbReference type="EMBL" id="OBEH01000002">
    <property type="protein sequence ID" value="SNY99578.1"/>
    <property type="molecule type" value="Genomic_DNA"/>
</dbReference>
<dbReference type="Proteomes" id="UP000219048">
    <property type="component" value="Unassembled WGS sequence"/>
</dbReference>